<dbReference type="AlphaFoldDB" id="A0AAV6GSM4"/>
<keyword evidence="3" id="KW-1185">Reference proteome</keyword>
<evidence type="ECO:0000313" key="3">
    <source>
        <dbReference type="Proteomes" id="UP000823561"/>
    </source>
</evidence>
<gene>
    <name evidence="2" type="ORF">AALO_G00092120</name>
</gene>
<dbReference type="EMBL" id="JADWDJ010000007">
    <property type="protein sequence ID" value="KAG5277855.1"/>
    <property type="molecule type" value="Genomic_DNA"/>
</dbReference>
<feature type="domain" description="PiggyBac transposable element-derived protein" evidence="1">
    <location>
        <begin position="4"/>
        <end position="113"/>
    </location>
</feature>
<proteinExistence type="predicted"/>
<evidence type="ECO:0000313" key="2">
    <source>
        <dbReference type="EMBL" id="KAG5277855.1"/>
    </source>
</evidence>
<dbReference type="InterPro" id="IPR029526">
    <property type="entry name" value="PGBD"/>
</dbReference>
<dbReference type="PANTHER" id="PTHR46599:SF3">
    <property type="entry name" value="PIGGYBAC TRANSPOSABLE ELEMENT-DERIVED PROTEIN 4"/>
    <property type="match status" value="1"/>
</dbReference>
<evidence type="ECO:0000259" key="1">
    <source>
        <dbReference type="Pfam" id="PF13843"/>
    </source>
</evidence>
<dbReference type="Proteomes" id="UP000823561">
    <property type="component" value="Chromosome 7"/>
</dbReference>
<sequence length="175" mass="19676">MLDKASPKGTIRWLREGPLVLVQWRDSRDVILCSTFHTAHSDAKVTRKVRSSKGKISTIYVPIPPAVLDYNKSMGGVDLSDALISYYNVLHKTKRWYRSLFYHFVDIGIVNAFILHKEQAVARGERPLVQKAFRELLVRELKAIGSPTTVQAPARPDVLHRPRALGSLPMKCGAS</sequence>
<protein>
    <recommendedName>
        <fullName evidence="1">PiggyBac transposable element-derived protein domain-containing protein</fullName>
    </recommendedName>
</protein>
<dbReference type="PANTHER" id="PTHR46599">
    <property type="entry name" value="PIGGYBAC TRANSPOSABLE ELEMENT-DERIVED PROTEIN 4"/>
    <property type="match status" value="1"/>
</dbReference>
<name>A0AAV6GSM4_9TELE</name>
<comment type="caution">
    <text evidence="2">The sequence shown here is derived from an EMBL/GenBank/DDBJ whole genome shotgun (WGS) entry which is preliminary data.</text>
</comment>
<organism evidence="2 3">
    <name type="scientific">Alosa alosa</name>
    <name type="common">allis shad</name>
    <dbReference type="NCBI Taxonomy" id="278164"/>
    <lineage>
        <taxon>Eukaryota</taxon>
        <taxon>Metazoa</taxon>
        <taxon>Chordata</taxon>
        <taxon>Craniata</taxon>
        <taxon>Vertebrata</taxon>
        <taxon>Euteleostomi</taxon>
        <taxon>Actinopterygii</taxon>
        <taxon>Neopterygii</taxon>
        <taxon>Teleostei</taxon>
        <taxon>Clupei</taxon>
        <taxon>Clupeiformes</taxon>
        <taxon>Clupeoidei</taxon>
        <taxon>Clupeidae</taxon>
        <taxon>Alosa</taxon>
    </lineage>
</organism>
<reference evidence="2" key="1">
    <citation type="submission" date="2020-10" db="EMBL/GenBank/DDBJ databases">
        <title>Chromosome-scale genome assembly of the Allis shad, Alosa alosa.</title>
        <authorList>
            <person name="Margot Z."/>
            <person name="Christophe K."/>
            <person name="Cabau C."/>
            <person name="Louis A."/>
            <person name="Berthelot C."/>
            <person name="Parey E."/>
            <person name="Roest Crollius H."/>
            <person name="Montfort J."/>
            <person name="Robinson-Rechavi M."/>
            <person name="Bucao C."/>
            <person name="Bouchez O."/>
            <person name="Gislard M."/>
            <person name="Lluch J."/>
            <person name="Milhes M."/>
            <person name="Lampietro C."/>
            <person name="Lopez Roques C."/>
            <person name="Donnadieu C."/>
            <person name="Braasch I."/>
            <person name="Desvignes T."/>
            <person name="Postlethwait J."/>
            <person name="Bobe J."/>
            <person name="Guiguen Y."/>
        </authorList>
    </citation>
    <scope>NUCLEOTIDE SEQUENCE</scope>
    <source>
        <strain evidence="2">M-15738</strain>
        <tissue evidence="2">Blood</tissue>
    </source>
</reference>
<accession>A0AAV6GSM4</accession>
<dbReference type="Pfam" id="PF13843">
    <property type="entry name" value="DDE_Tnp_1_7"/>
    <property type="match status" value="1"/>
</dbReference>